<dbReference type="Pfam" id="PF00420">
    <property type="entry name" value="Oxidored_q2"/>
    <property type="match status" value="1"/>
</dbReference>
<evidence type="ECO:0000256" key="14">
    <source>
        <dbReference type="ARBA" id="ARBA00023136"/>
    </source>
</evidence>
<dbReference type="InterPro" id="IPR001133">
    <property type="entry name" value="NADH_UbQ_OxRdtase_chain4L/K"/>
</dbReference>
<dbReference type="PANTHER" id="PTHR11434:SF0">
    <property type="entry name" value="NADH-UBIQUINONE OXIDOREDUCTASE CHAIN 4L"/>
    <property type="match status" value="1"/>
</dbReference>
<evidence type="ECO:0000256" key="3">
    <source>
        <dbReference type="ARBA" id="ARBA00012944"/>
    </source>
</evidence>
<dbReference type="PANTHER" id="PTHR11434">
    <property type="entry name" value="NADH-UBIQUINONE OXIDOREDUCTASE SUBUNIT ND4L"/>
    <property type="match status" value="1"/>
</dbReference>
<comment type="catalytic activity">
    <reaction evidence="15 16">
        <text>a ubiquinone + NADH + 5 H(+)(in) = a ubiquinol + NAD(+) + 4 H(+)(out)</text>
        <dbReference type="Rhea" id="RHEA:29091"/>
        <dbReference type="Rhea" id="RHEA-COMP:9565"/>
        <dbReference type="Rhea" id="RHEA-COMP:9566"/>
        <dbReference type="ChEBI" id="CHEBI:15378"/>
        <dbReference type="ChEBI" id="CHEBI:16389"/>
        <dbReference type="ChEBI" id="CHEBI:17976"/>
        <dbReference type="ChEBI" id="CHEBI:57540"/>
        <dbReference type="ChEBI" id="CHEBI:57945"/>
        <dbReference type="EC" id="7.1.1.2"/>
    </reaction>
</comment>
<evidence type="ECO:0000256" key="11">
    <source>
        <dbReference type="ARBA" id="ARBA00023027"/>
    </source>
</evidence>
<keyword evidence="11 16" id="KW-0520">NAD</keyword>
<evidence type="ECO:0000313" key="17">
    <source>
        <dbReference type="EMBL" id="QDI93851.1"/>
    </source>
</evidence>
<feature type="transmembrane region" description="Helical" evidence="16">
    <location>
        <begin position="30"/>
        <end position="50"/>
    </location>
</feature>
<dbReference type="EMBL" id="MK393983">
    <property type="protein sequence ID" value="QDI93851.1"/>
    <property type="molecule type" value="Genomic_DNA"/>
</dbReference>
<dbReference type="Gene3D" id="1.10.287.3510">
    <property type="match status" value="1"/>
</dbReference>
<geneLocation type="mitochondrion" evidence="17"/>
<feature type="transmembrane region" description="Helical" evidence="16">
    <location>
        <begin position="56"/>
        <end position="81"/>
    </location>
</feature>
<accession>A0A514LQQ8</accession>
<evidence type="ECO:0000256" key="7">
    <source>
        <dbReference type="ARBA" id="ARBA00022692"/>
    </source>
</evidence>
<evidence type="ECO:0000256" key="5">
    <source>
        <dbReference type="ARBA" id="ARBA00022448"/>
    </source>
</evidence>
<dbReference type="GO" id="GO:0008137">
    <property type="term" value="F:NADH dehydrogenase (ubiquinone) activity"/>
    <property type="evidence" value="ECO:0007669"/>
    <property type="project" value="UniProtKB-EC"/>
</dbReference>
<comment type="similarity">
    <text evidence="2 16">Belongs to the complex I subunit 4L family.</text>
</comment>
<dbReference type="AlphaFoldDB" id="A0A514LQQ8"/>
<evidence type="ECO:0000256" key="1">
    <source>
        <dbReference type="ARBA" id="ARBA00004225"/>
    </source>
</evidence>
<feature type="transmembrane region" description="Helical" evidence="16">
    <location>
        <begin position="6"/>
        <end position="23"/>
    </location>
</feature>
<keyword evidence="6 16" id="KW-0679">Respiratory chain</keyword>
<dbReference type="GO" id="GO:0042773">
    <property type="term" value="P:ATP synthesis coupled electron transport"/>
    <property type="evidence" value="ECO:0007669"/>
    <property type="project" value="UniProtKB-UniRule"/>
</dbReference>
<keyword evidence="12 16" id="KW-0830">Ubiquinone</keyword>
<evidence type="ECO:0000256" key="16">
    <source>
        <dbReference type="RuleBase" id="RU004419"/>
    </source>
</evidence>
<dbReference type="EC" id="7.1.1.2" evidence="3 16"/>
<comment type="function">
    <text evidence="16">Core subunit of the mitochondrial membrane respiratory chain NADH dehydrogenase (Complex I) which catalyzes electron transfer from NADH through the respiratory chain, using ubiquinone as an electron acceptor.</text>
</comment>
<keyword evidence="14 16" id="KW-0472">Membrane</keyword>
<keyword evidence="10 16" id="KW-1133">Transmembrane helix</keyword>
<keyword evidence="16" id="KW-0999">Mitochondrion inner membrane</keyword>
<gene>
    <name evidence="17" type="primary">ND4L</name>
</gene>
<dbReference type="GO" id="GO:0030964">
    <property type="term" value="C:NADH dehydrogenase complex"/>
    <property type="evidence" value="ECO:0007669"/>
    <property type="project" value="TreeGrafter"/>
</dbReference>
<evidence type="ECO:0000256" key="10">
    <source>
        <dbReference type="ARBA" id="ARBA00022989"/>
    </source>
</evidence>
<evidence type="ECO:0000256" key="9">
    <source>
        <dbReference type="ARBA" id="ARBA00022982"/>
    </source>
</evidence>
<protein>
    <recommendedName>
        <fullName evidence="4 16">NADH-ubiquinone oxidoreductase chain 4L</fullName>
        <ecNumber evidence="3 16">7.1.1.2</ecNumber>
    </recommendedName>
</protein>
<evidence type="ECO:0000256" key="15">
    <source>
        <dbReference type="ARBA" id="ARBA00049551"/>
    </source>
</evidence>
<evidence type="ECO:0000256" key="6">
    <source>
        <dbReference type="ARBA" id="ARBA00022660"/>
    </source>
</evidence>
<organism evidence="17">
    <name type="scientific">Tuxedo elongatus</name>
    <dbReference type="NCBI Taxonomy" id="2127003"/>
    <lineage>
        <taxon>Eukaryota</taxon>
        <taxon>Metazoa</taxon>
        <taxon>Ecdysozoa</taxon>
        <taxon>Arthropoda</taxon>
        <taxon>Hexapoda</taxon>
        <taxon>Insecta</taxon>
        <taxon>Pterygota</taxon>
        <taxon>Neoptera</taxon>
        <taxon>Paraneoptera</taxon>
        <taxon>Hemiptera</taxon>
        <taxon>Heteroptera</taxon>
        <taxon>Panheteroptera</taxon>
        <taxon>Cimicomorpha</taxon>
        <taxon>Miridae</taxon>
        <taxon>Phylini</taxon>
        <taxon>Tuxedo</taxon>
    </lineage>
</organism>
<keyword evidence="5 16" id="KW-0813">Transport</keyword>
<keyword evidence="7 16" id="KW-0812">Transmembrane</keyword>
<evidence type="ECO:0000256" key="8">
    <source>
        <dbReference type="ARBA" id="ARBA00022967"/>
    </source>
</evidence>
<dbReference type="GO" id="GO:0016651">
    <property type="term" value="F:oxidoreductase activity, acting on NAD(P)H"/>
    <property type="evidence" value="ECO:0007669"/>
    <property type="project" value="InterPro"/>
</dbReference>
<dbReference type="GO" id="GO:0005743">
    <property type="term" value="C:mitochondrial inner membrane"/>
    <property type="evidence" value="ECO:0007669"/>
    <property type="project" value="UniProtKB-SubCell"/>
</dbReference>
<proteinExistence type="inferred from homology"/>
<keyword evidence="8 16" id="KW-1278">Translocase</keyword>
<evidence type="ECO:0000256" key="2">
    <source>
        <dbReference type="ARBA" id="ARBA00010519"/>
    </source>
</evidence>
<comment type="subcellular location">
    <subcellularLocation>
        <location evidence="16">Mitochondrion inner membrane</location>
        <topology evidence="16">Multi-pass membrane protein</topology>
    </subcellularLocation>
    <subcellularLocation>
        <location evidence="1">Mitochondrion membrane</location>
        <topology evidence="1">Multi-pass membrane protein</topology>
    </subcellularLocation>
</comment>
<evidence type="ECO:0000256" key="13">
    <source>
        <dbReference type="ARBA" id="ARBA00023128"/>
    </source>
</evidence>
<keyword evidence="9 16" id="KW-0249">Electron transport</keyword>
<name>A0A514LQQ8_9HEMI</name>
<reference evidence="17" key="1">
    <citation type="journal article" date="2019" name="Methods Ecol Evol">
        <title>Cost efficient high throughput capture of museum arthropod specimen DNA using PCR generated baits.</title>
        <authorList>
            <person name="Knyshov A."/>
            <person name="Gordon E.R.L."/>
            <person name="Weirauch C."/>
        </authorList>
    </citation>
    <scope>NUCLEOTIDE SEQUENCE</scope>
</reference>
<keyword evidence="13 16" id="KW-0496">Mitochondrion</keyword>
<dbReference type="InterPro" id="IPR039428">
    <property type="entry name" value="NUOK/Mnh_C1-like"/>
</dbReference>
<evidence type="ECO:0000256" key="4">
    <source>
        <dbReference type="ARBA" id="ARBA00016612"/>
    </source>
</evidence>
<evidence type="ECO:0000256" key="12">
    <source>
        <dbReference type="ARBA" id="ARBA00023075"/>
    </source>
</evidence>
<sequence length="97" mass="11371">MFMFDFFFLFVMFLTGLLTFVSFRKHLLVTLLSLEYMVLCVYLYIVYFVIFYTGDVYIILMFLAFSVCEGVLGLSILVGLIRCHGNDQVNSLFSLKW</sequence>